<dbReference type="PANTHER" id="PTHR10953:SF102">
    <property type="entry name" value="ADENYLYLTRANSFERASE AND SULFURTRANSFERASE MOCS3"/>
    <property type="match status" value="1"/>
</dbReference>
<dbReference type="InterPro" id="IPR045886">
    <property type="entry name" value="ThiF/MoeB/HesA"/>
</dbReference>
<dbReference type="EMBL" id="JACHJP010000003">
    <property type="protein sequence ID" value="MBB4916795.1"/>
    <property type="molecule type" value="Genomic_DNA"/>
</dbReference>
<dbReference type="Pfam" id="PF00899">
    <property type="entry name" value="ThiF"/>
    <property type="match status" value="1"/>
</dbReference>
<keyword evidence="3" id="KW-1185">Reference proteome</keyword>
<evidence type="ECO:0000313" key="2">
    <source>
        <dbReference type="EMBL" id="MBB4916795.1"/>
    </source>
</evidence>
<keyword evidence="2" id="KW-0808">Transferase</keyword>
<evidence type="ECO:0000259" key="1">
    <source>
        <dbReference type="Pfam" id="PF00899"/>
    </source>
</evidence>
<dbReference type="GO" id="GO:0004792">
    <property type="term" value="F:thiosulfate-cyanide sulfurtransferase activity"/>
    <property type="evidence" value="ECO:0007669"/>
    <property type="project" value="TreeGrafter"/>
</dbReference>
<proteinExistence type="predicted"/>
<dbReference type="GO" id="GO:0016779">
    <property type="term" value="F:nucleotidyltransferase activity"/>
    <property type="evidence" value="ECO:0007669"/>
    <property type="project" value="UniProtKB-KW"/>
</dbReference>
<accession>A0A7W7QND2</accession>
<dbReference type="AlphaFoldDB" id="A0A7W7QND2"/>
<dbReference type="InterPro" id="IPR035985">
    <property type="entry name" value="Ubiquitin-activating_enz"/>
</dbReference>
<dbReference type="GO" id="GO:0005737">
    <property type="term" value="C:cytoplasm"/>
    <property type="evidence" value="ECO:0007669"/>
    <property type="project" value="TreeGrafter"/>
</dbReference>
<dbReference type="Gene3D" id="3.40.50.720">
    <property type="entry name" value="NAD(P)-binding Rossmann-like Domain"/>
    <property type="match status" value="1"/>
</dbReference>
<comment type="caution">
    <text evidence="2">The sequence shown here is derived from an EMBL/GenBank/DDBJ whole genome shotgun (WGS) entry which is preliminary data.</text>
</comment>
<feature type="domain" description="THIF-type NAD/FAD binding fold" evidence="1">
    <location>
        <begin position="112"/>
        <end position="335"/>
    </location>
</feature>
<reference evidence="2 3" key="1">
    <citation type="submission" date="2020-08" db="EMBL/GenBank/DDBJ databases">
        <title>Genomic Encyclopedia of Type Strains, Phase III (KMG-III): the genomes of soil and plant-associated and newly described type strains.</title>
        <authorList>
            <person name="Whitman W."/>
        </authorList>
    </citation>
    <scope>NUCLEOTIDE SEQUENCE [LARGE SCALE GENOMIC DNA]</scope>
    <source>
        <strain evidence="2 3">CECT 8840</strain>
    </source>
</reference>
<keyword evidence="2" id="KW-0548">Nucleotidyltransferase</keyword>
<dbReference type="SUPFAM" id="SSF69572">
    <property type="entry name" value="Activating enzymes of the ubiquitin-like proteins"/>
    <property type="match status" value="1"/>
</dbReference>
<evidence type="ECO:0000313" key="3">
    <source>
        <dbReference type="Proteomes" id="UP000552644"/>
    </source>
</evidence>
<gene>
    <name evidence="2" type="ORF">FHS44_003883</name>
</gene>
<dbReference type="GO" id="GO:0008641">
    <property type="term" value="F:ubiquitin-like modifier activating enzyme activity"/>
    <property type="evidence" value="ECO:0007669"/>
    <property type="project" value="InterPro"/>
</dbReference>
<protein>
    <submittedName>
        <fullName evidence="2">Molybdopterin/thiamine biosynthesis adenylyltransferase</fullName>
    </submittedName>
</protein>
<name>A0A7W7QND2_9ACTN</name>
<organism evidence="2 3">
    <name type="scientific">Streptosporangium saharense</name>
    <dbReference type="NCBI Taxonomy" id="1706840"/>
    <lineage>
        <taxon>Bacteria</taxon>
        <taxon>Bacillati</taxon>
        <taxon>Actinomycetota</taxon>
        <taxon>Actinomycetes</taxon>
        <taxon>Streptosporangiales</taxon>
        <taxon>Streptosporangiaceae</taxon>
        <taxon>Streptosporangium</taxon>
    </lineage>
</organism>
<dbReference type="RefSeq" id="WP_221460947.1">
    <property type="nucleotide sequence ID" value="NZ_JACHJP010000003.1"/>
</dbReference>
<dbReference type="Proteomes" id="UP000552644">
    <property type="component" value="Unassembled WGS sequence"/>
</dbReference>
<dbReference type="InterPro" id="IPR000594">
    <property type="entry name" value="ThiF_NAD_FAD-bd"/>
</dbReference>
<sequence length="366" mass="38929">MKREHAAYRLADGRIRIGGQIYGVAEEIEDPDGLVWQALRAMDGTRSPAEIAGLLTALPPAEAAELVGELIRSGHVEDAGASAPEELSPRERERYSRSHAFFRWADLTPREHGWEAQLRLRRARVLLVGLGGTGATAAQALVASGVGTLHCVDPDLVELSNLNRQVLYSEPDVGRPKAEAALERLRALNSDVRVTGERARTTSQEDLARLMDGHDVVALCADEPGGPGGIRVWTNRACAAAGLPWVGGGYNGPFVTVGVFLPRRGLCYECVIEAQDRRRNRQSPLHADSQGLPVDLGGPGVTAASAGISGHLVANAVVRIITGVPEIRANFIHGVNLIAPDQLVFGEYGEAGSCASCLAAQSAPDR</sequence>
<dbReference type="PANTHER" id="PTHR10953">
    <property type="entry name" value="UBIQUITIN-ACTIVATING ENZYME E1"/>
    <property type="match status" value="1"/>
</dbReference>